<dbReference type="SUPFAM" id="SSF53067">
    <property type="entry name" value="Actin-like ATPase domain"/>
    <property type="match status" value="2"/>
</dbReference>
<sequence>MLPSPIHAVLSPSLPSPSPKRVHNVVRACDLSMDDFLRDVHRQFDAPLRPERLITMSAKLQDQFAQKLKTSPMCMLPSYNHTLPTGHERGTYLALDVGGSTFRVALVQLGSRRMDLVTILCFPINNAVRALEGPVFFDWMADRIAETLQDPQVQSHVDSAQTLPMGLAWSFPVEQTSTRSGNLIGMGKGFRATNGVLGQDLGDLIQQACVRRNLNVRMDAIVNDSSATLLSRAYEDESTRLALILGTGLNASIHLPVTALSREKFGQRPQEWHDEAERVLVNTELSMFGKNILPTTRWDDHLNANHDHPDFQPYEHLIGGRYMGEIVRLILIEAIQRAGLFGGNVPERFSEPYSFDTGIMAVFESDETPTLSKACTTLQAAHPLPTPPTYADLVHVRRICQLVSHRAAAYLATGVHALWELRNKAENLTPATVGHVSISCNGSVIEKYPAFRPLAQRYINELTTLSGANPAGCVDLELAYESSIFGAAVAVCCLEDHDDHVS</sequence>
<comment type="similarity">
    <text evidence="1 6">Belongs to the hexokinase family.</text>
</comment>
<proteinExistence type="inferred from homology"/>
<dbReference type="PANTHER" id="PTHR19443">
    <property type="entry name" value="HEXOKINASE"/>
    <property type="match status" value="1"/>
</dbReference>
<reference evidence="9 10" key="1">
    <citation type="submission" date="2024-04" db="EMBL/GenBank/DDBJ databases">
        <title>Phyllosticta paracitricarpa is synonymous to the EU quarantine fungus P. citricarpa based on phylogenomic analyses.</title>
        <authorList>
            <consortium name="Lawrence Berkeley National Laboratory"/>
            <person name="Van Ingen-Buijs V.A."/>
            <person name="Van Westerhoven A.C."/>
            <person name="Haridas S."/>
            <person name="Skiadas P."/>
            <person name="Martin F."/>
            <person name="Groenewald J.Z."/>
            <person name="Crous P.W."/>
            <person name="Seidl M.F."/>
        </authorList>
    </citation>
    <scope>NUCLEOTIDE SEQUENCE [LARGE SCALE GENOMIC DNA]</scope>
    <source>
        <strain evidence="9 10">CBS 123371</strain>
    </source>
</reference>
<accession>A0ABR1L0B8</accession>
<dbReference type="InterPro" id="IPR022673">
    <property type="entry name" value="Hexokinase_C"/>
</dbReference>
<keyword evidence="6" id="KW-0324">Glycolysis</keyword>
<keyword evidence="4 6" id="KW-0418">Kinase</keyword>
<dbReference type="Pfam" id="PF00349">
    <property type="entry name" value="Hexokinase_1"/>
    <property type="match status" value="1"/>
</dbReference>
<protein>
    <recommendedName>
        <fullName evidence="6">Phosphotransferase</fullName>
        <ecNumber evidence="6">2.7.1.-</ecNumber>
    </recommendedName>
</protein>
<dbReference type="InterPro" id="IPR022672">
    <property type="entry name" value="Hexokinase_N"/>
</dbReference>
<organism evidence="9 10">
    <name type="scientific">Phyllosticta citriasiana</name>
    <dbReference type="NCBI Taxonomy" id="595635"/>
    <lineage>
        <taxon>Eukaryota</taxon>
        <taxon>Fungi</taxon>
        <taxon>Dikarya</taxon>
        <taxon>Ascomycota</taxon>
        <taxon>Pezizomycotina</taxon>
        <taxon>Dothideomycetes</taxon>
        <taxon>Dothideomycetes incertae sedis</taxon>
        <taxon>Botryosphaeriales</taxon>
        <taxon>Phyllostictaceae</taxon>
        <taxon>Phyllosticta</taxon>
    </lineage>
</organism>
<feature type="domain" description="Hexokinase C-terminal" evidence="8">
    <location>
        <begin position="241"/>
        <end position="492"/>
    </location>
</feature>
<evidence type="ECO:0000313" key="10">
    <source>
        <dbReference type="Proteomes" id="UP001363622"/>
    </source>
</evidence>
<keyword evidence="10" id="KW-1185">Reference proteome</keyword>
<dbReference type="PANTHER" id="PTHR19443:SF24">
    <property type="entry name" value="PHOSPHOTRANSFERASE"/>
    <property type="match status" value="1"/>
</dbReference>
<evidence type="ECO:0000313" key="9">
    <source>
        <dbReference type="EMBL" id="KAK7524538.1"/>
    </source>
</evidence>
<dbReference type="EC" id="2.7.1.-" evidence="6"/>
<evidence type="ECO:0000256" key="2">
    <source>
        <dbReference type="ARBA" id="ARBA00022679"/>
    </source>
</evidence>
<evidence type="ECO:0000259" key="8">
    <source>
        <dbReference type="Pfam" id="PF03727"/>
    </source>
</evidence>
<dbReference type="EMBL" id="JBBPHU010000001">
    <property type="protein sequence ID" value="KAK7524538.1"/>
    <property type="molecule type" value="Genomic_DNA"/>
</dbReference>
<keyword evidence="2 6" id="KW-0808">Transferase</keyword>
<gene>
    <name evidence="9" type="ORF">IWZ03DRAFT_304326</name>
</gene>
<evidence type="ECO:0000256" key="1">
    <source>
        <dbReference type="ARBA" id="ARBA00009225"/>
    </source>
</evidence>
<evidence type="ECO:0000256" key="5">
    <source>
        <dbReference type="ARBA" id="ARBA00022840"/>
    </source>
</evidence>
<dbReference type="InterPro" id="IPR043129">
    <property type="entry name" value="ATPase_NBD"/>
</dbReference>
<dbReference type="InterPro" id="IPR001312">
    <property type="entry name" value="Hexokinase"/>
</dbReference>
<dbReference type="Gene3D" id="3.30.420.40">
    <property type="match status" value="1"/>
</dbReference>
<comment type="caution">
    <text evidence="9">The sequence shown here is derived from an EMBL/GenBank/DDBJ whole genome shotgun (WGS) entry which is preliminary data.</text>
</comment>
<name>A0ABR1L0B8_9PEZI</name>
<dbReference type="PROSITE" id="PS51748">
    <property type="entry name" value="HEXOKINASE_2"/>
    <property type="match status" value="1"/>
</dbReference>
<dbReference type="Proteomes" id="UP001363622">
    <property type="component" value="Unassembled WGS sequence"/>
</dbReference>
<feature type="domain" description="Hexokinase N-terminal" evidence="7">
    <location>
        <begin position="48"/>
        <end position="234"/>
    </location>
</feature>
<keyword evidence="3 6" id="KW-0547">Nucleotide-binding</keyword>
<dbReference type="Gene3D" id="3.40.367.20">
    <property type="match status" value="1"/>
</dbReference>
<evidence type="ECO:0000256" key="3">
    <source>
        <dbReference type="ARBA" id="ARBA00022741"/>
    </source>
</evidence>
<dbReference type="PRINTS" id="PR00475">
    <property type="entry name" value="HEXOKINASE"/>
</dbReference>
<evidence type="ECO:0000259" key="7">
    <source>
        <dbReference type="Pfam" id="PF00349"/>
    </source>
</evidence>
<keyword evidence="5 6" id="KW-0067">ATP-binding</keyword>
<evidence type="ECO:0000256" key="4">
    <source>
        <dbReference type="ARBA" id="ARBA00022777"/>
    </source>
</evidence>
<dbReference type="Pfam" id="PF03727">
    <property type="entry name" value="Hexokinase_2"/>
    <property type="match status" value="1"/>
</dbReference>
<evidence type="ECO:0000256" key="6">
    <source>
        <dbReference type="RuleBase" id="RU362007"/>
    </source>
</evidence>